<comment type="caution">
    <text evidence="5">The sequence shown here is derived from an EMBL/GenBank/DDBJ whole genome shotgun (WGS) entry which is preliminary data.</text>
</comment>
<evidence type="ECO:0000256" key="3">
    <source>
        <dbReference type="ARBA" id="ARBA00023163"/>
    </source>
</evidence>
<keyword evidence="3" id="KW-0804">Transcription</keyword>
<keyword evidence="2" id="KW-0238">DNA-binding</keyword>
<dbReference type="PANTHER" id="PTHR46796">
    <property type="entry name" value="HTH-TYPE TRANSCRIPTIONAL ACTIVATOR RHAS-RELATED"/>
    <property type="match status" value="1"/>
</dbReference>
<evidence type="ECO:0000313" key="5">
    <source>
        <dbReference type="EMBL" id="MCP9765604.1"/>
    </source>
</evidence>
<dbReference type="Pfam" id="PF12833">
    <property type="entry name" value="HTH_18"/>
    <property type="match status" value="1"/>
</dbReference>
<keyword evidence="1" id="KW-0805">Transcription regulation</keyword>
<dbReference type="Proteomes" id="UP001204144">
    <property type="component" value="Unassembled WGS sequence"/>
</dbReference>
<keyword evidence="6" id="KW-1185">Reference proteome</keyword>
<dbReference type="PANTHER" id="PTHR46796:SF13">
    <property type="entry name" value="HTH-TYPE TRANSCRIPTIONAL ACTIVATOR RHAS"/>
    <property type="match status" value="1"/>
</dbReference>
<name>A0AAE3H5J3_9BACT</name>
<dbReference type="SUPFAM" id="SSF46689">
    <property type="entry name" value="Homeodomain-like"/>
    <property type="match status" value="1"/>
</dbReference>
<dbReference type="InterPro" id="IPR050204">
    <property type="entry name" value="AraC_XylS_family_regulators"/>
</dbReference>
<accession>A0AAE3H5J3</accession>
<dbReference type="PROSITE" id="PS01124">
    <property type="entry name" value="HTH_ARAC_FAMILY_2"/>
    <property type="match status" value="1"/>
</dbReference>
<dbReference type="AlphaFoldDB" id="A0AAE3H5J3"/>
<dbReference type="InterPro" id="IPR018060">
    <property type="entry name" value="HTH_AraC"/>
</dbReference>
<dbReference type="InterPro" id="IPR046532">
    <property type="entry name" value="DUF6597"/>
</dbReference>
<sequence>METPMHYVKIIPPSDLLKEFVRYFMLFRSNIPNDLKPIEFPLPPSPENFLCFYVENAAELYNSISKSKEKQSNSVIVGPNDKLFQIKLPHRTFLIRVILQQGVLSRILKMPLTELIDIDTFDSNYILPDMRKVNDRLSFDLSDMEAIGVIENYLNEKFQKASKPLAIDTALNQLIQFEGRIRVDDLAKISNLSNRQLERQCLYRTGYTPKYIARMVRFVKAWNLKEKYPELSWTNVAYQCDYSDQAHLIKDFKQFSGINPKQAQFHFNNLPLDLQNDLLFER</sequence>
<proteinExistence type="predicted"/>
<protein>
    <submittedName>
        <fullName evidence="5">AraC family transcriptional regulator</fullName>
    </submittedName>
</protein>
<feature type="domain" description="HTH araC/xylS-type" evidence="4">
    <location>
        <begin position="165"/>
        <end position="266"/>
    </location>
</feature>
<gene>
    <name evidence="5" type="ORF">EGI31_21925</name>
</gene>
<reference evidence="5 6" key="1">
    <citation type="submission" date="2018-11" db="EMBL/GenBank/DDBJ databases">
        <title>Novel bacteria species description.</title>
        <authorList>
            <person name="Han J.-H."/>
        </authorList>
    </citation>
    <scope>NUCLEOTIDE SEQUENCE [LARGE SCALE GENOMIC DNA]</scope>
    <source>
        <strain evidence="5 6">KCTC23259</strain>
    </source>
</reference>
<organism evidence="5 6">
    <name type="scientific">Lacihabitans soyangensis</name>
    <dbReference type="NCBI Taxonomy" id="869394"/>
    <lineage>
        <taxon>Bacteria</taxon>
        <taxon>Pseudomonadati</taxon>
        <taxon>Bacteroidota</taxon>
        <taxon>Cytophagia</taxon>
        <taxon>Cytophagales</taxon>
        <taxon>Leadbetterellaceae</taxon>
        <taxon>Lacihabitans</taxon>
    </lineage>
</organism>
<dbReference type="EMBL" id="RJUF01000185">
    <property type="protein sequence ID" value="MCP9765604.1"/>
    <property type="molecule type" value="Genomic_DNA"/>
</dbReference>
<dbReference type="InterPro" id="IPR009057">
    <property type="entry name" value="Homeodomain-like_sf"/>
</dbReference>
<dbReference type="Gene3D" id="1.10.10.60">
    <property type="entry name" value="Homeodomain-like"/>
    <property type="match status" value="1"/>
</dbReference>
<evidence type="ECO:0000259" key="4">
    <source>
        <dbReference type="PROSITE" id="PS01124"/>
    </source>
</evidence>
<dbReference type="RefSeq" id="WP_255039319.1">
    <property type="nucleotide sequence ID" value="NZ_RJUF01000185.1"/>
</dbReference>
<dbReference type="SMART" id="SM00342">
    <property type="entry name" value="HTH_ARAC"/>
    <property type="match status" value="1"/>
</dbReference>
<dbReference type="GO" id="GO:0003700">
    <property type="term" value="F:DNA-binding transcription factor activity"/>
    <property type="evidence" value="ECO:0007669"/>
    <property type="project" value="InterPro"/>
</dbReference>
<evidence type="ECO:0000256" key="2">
    <source>
        <dbReference type="ARBA" id="ARBA00023125"/>
    </source>
</evidence>
<evidence type="ECO:0000313" key="6">
    <source>
        <dbReference type="Proteomes" id="UP001204144"/>
    </source>
</evidence>
<dbReference type="GO" id="GO:0043565">
    <property type="term" value="F:sequence-specific DNA binding"/>
    <property type="evidence" value="ECO:0007669"/>
    <property type="project" value="InterPro"/>
</dbReference>
<evidence type="ECO:0000256" key="1">
    <source>
        <dbReference type="ARBA" id="ARBA00023015"/>
    </source>
</evidence>
<dbReference type="Pfam" id="PF20240">
    <property type="entry name" value="DUF6597"/>
    <property type="match status" value="1"/>
</dbReference>